<dbReference type="Gene3D" id="3.10.490.10">
    <property type="entry name" value="Gamma-glutamyl cyclotransferase-like"/>
    <property type="match status" value="1"/>
</dbReference>
<dbReference type="EMBL" id="CP133270">
    <property type="protein sequence ID" value="WVX66122.1"/>
    <property type="molecule type" value="Genomic_DNA"/>
</dbReference>
<dbReference type="RefSeq" id="WP_331256653.1">
    <property type="nucleotide sequence ID" value="NZ_CP133270.1"/>
</dbReference>
<dbReference type="InterPro" id="IPR036568">
    <property type="entry name" value="GGCT-like_sf"/>
</dbReference>
<dbReference type="Proteomes" id="UP001330434">
    <property type="component" value="Chromosome"/>
</dbReference>
<reference evidence="2 3" key="1">
    <citation type="journal article" date="2024" name="Environ. Microbiol.">
        <title>Novel evolutionary insights on the interactions of the Holosporales (Alphaproteobacteria) with eukaryotic hosts from comparative genomics.</title>
        <authorList>
            <person name="Giovannini M."/>
            <person name="Petroni G."/>
            <person name="Castelli M."/>
        </authorList>
    </citation>
    <scope>NUCLEOTIDE SEQUENCE [LARGE SCALE GENOMIC DNA]</scope>
    <source>
        <strain evidence="2 3">US_Bl 15I1</strain>
    </source>
</reference>
<dbReference type="SUPFAM" id="SSF110857">
    <property type="entry name" value="Gamma-glutamyl cyclotransferase-like"/>
    <property type="match status" value="1"/>
</dbReference>
<evidence type="ECO:0000313" key="3">
    <source>
        <dbReference type="Proteomes" id="UP001330434"/>
    </source>
</evidence>
<proteinExistence type="predicted"/>
<dbReference type="InterPro" id="IPR013024">
    <property type="entry name" value="GGCT-like"/>
</dbReference>
<dbReference type="InterPro" id="IPR009288">
    <property type="entry name" value="AIG2-like_dom"/>
</dbReference>
<feature type="domain" description="Gamma-glutamylcyclotransferase AIG2-like" evidence="1">
    <location>
        <begin position="11"/>
        <end position="116"/>
    </location>
</feature>
<dbReference type="CDD" id="cd06661">
    <property type="entry name" value="GGCT_like"/>
    <property type="match status" value="1"/>
</dbReference>
<protein>
    <submittedName>
        <fullName evidence="2">Gamma-glutamylcyclotransferase</fullName>
    </submittedName>
</protein>
<keyword evidence="3" id="KW-1185">Reference proteome</keyword>
<name>A0ABZ2C3W7_9PROT</name>
<gene>
    <name evidence="2" type="ORF">Bealeia1_00294</name>
</gene>
<dbReference type="Pfam" id="PF06094">
    <property type="entry name" value="GGACT"/>
    <property type="match status" value="1"/>
</dbReference>
<accession>A0ABZ2C3W7</accession>
<evidence type="ECO:0000313" key="2">
    <source>
        <dbReference type="EMBL" id="WVX66122.1"/>
    </source>
</evidence>
<evidence type="ECO:0000259" key="1">
    <source>
        <dbReference type="Pfam" id="PF06094"/>
    </source>
</evidence>
<organism evidence="2 3">
    <name type="scientific">Candidatus Bealeia paramacronuclearis</name>
    <dbReference type="NCBI Taxonomy" id="1921001"/>
    <lineage>
        <taxon>Bacteria</taxon>
        <taxon>Pseudomonadati</taxon>
        <taxon>Pseudomonadota</taxon>
        <taxon>Alphaproteobacteria</taxon>
        <taxon>Holosporales</taxon>
        <taxon>Holosporaceae</taxon>
        <taxon>Candidatus Bealeia</taxon>
    </lineage>
</organism>
<sequence length="120" mass="13552">MSSTESSKVYLFSYGTLRDKSVQIATFSRVLKGVPDKLQSYHLLDLQITDPHVIQVSGKAVHQILQPSKNPEDFVEGLVFELTPQELINADDYEVADYKRIKVQLASGQMAWVYVSIDHP</sequence>